<feature type="compositionally biased region" description="Acidic residues" evidence="1">
    <location>
        <begin position="186"/>
        <end position="205"/>
    </location>
</feature>
<dbReference type="AlphaFoldDB" id="A0A9D2S5A3"/>
<feature type="region of interest" description="Disordered" evidence="1">
    <location>
        <begin position="181"/>
        <end position="205"/>
    </location>
</feature>
<evidence type="ECO:0000256" key="1">
    <source>
        <dbReference type="SAM" id="MobiDB-lite"/>
    </source>
</evidence>
<evidence type="ECO:0000313" key="3">
    <source>
        <dbReference type="Proteomes" id="UP000824208"/>
    </source>
</evidence>
<reference evidence="2" key="2">
    <citation type="submission" date="2021-04" db="EMBL/GenBank/DDBJ databases">
        <authorList>
            <person name="Gilroy R."/>
        </authorList>
    </citation>
    <scope>NUCLEOTIDE SEQUENCE</scope>
    <source>
        <strain evidence="2">CHK189-11263</strain>
    </source>
</reference>
<comment type="caution">
    <text evidence="2">The sequence shown here is derived from an EMBL/GenBank/DDBJ whole genome shotgun (WGS) entry which is preliminary data.</text>
</comment>
<dbReference type="EMBL" id="DWYC01000036">
    <property type="protein sequence ID" value="HJB56566.1"/>
    <property type="molecule type" value="Genomic_DNA"/>
</dbReference>
<evidence type="ECO:0000313" key="2">
    <source>
        <dbReference type="EMBL" id="HJB56566.1"/>
    </source>
</evidence>
<gene>
    <name evidence="2" type="ORF">H9714_03345</name>
</gene>
<reference evidence="2" key="1">
    <citation type="journal article" date="2021" name="PeerJ">
        <title>Extensive microbial diversity within the chicken gut microbiome revealed by metagenomics and culture.</title>
        <authorList>
            <person name="Gilroy R."/>
            <person name="Ravi A."/>
            <person name="Getino M."/>
            <person name="Pursley I."/>
            <person name="Horton D.L."/>
            <person name="Alikhan N.F."/>
            <person name="Baker D."/>
            <person name="Gharbi K."/>
            <person name="Hall N."/>
            <person name="Watson M."/>
            <person name="Adriaenssens E.M."/>
            <person name="Foster-Nyarko E."/>
            <person name="Jarju S."/>
            <person name="Secka A."/>
            <person name="Antonio M."/>
            <person name="Oren A."/>
            <person name="Chaudhuri R.R."/>
            <person name="La Ragione R."/>
            <person name="Hildebrand F."/>
            <person name="Pallen M.J."/>
        </authorList>
    </citation>
    <scope>NUCLEOTIDE SEQUENCE</scope>
    <source>
        <strain evidence="2">CHK189-11263</strain>
    </source>
</reference>
<sequence>MGRKEVLAERRALEEFYYNCKLETPEEVARLFEVYTQLIWTHHQAGLVYDYYCDETVINREGGGKMVGGVNVTEVHTIPSFAPYPSSRTVFYDIFCVGNQEDGYRFGQVTSRNGVYAKGGPSSAGVGDGTLIREEDQLNFCQCYVNKVNGRWVVTDEYLGYGEEVTRRRLARSQPFYETVLGNLEEQPEASAEEAPAVEEEEESK</sequence>
<organism evidence="2 3">
    <name type="scientific">Candidatus Flavonifractor intestinipullorum</name>
    <dbReference type="NCBI Taxonomy" id="2838587"/>
    <lineage>
        <taxon>Bacteria</taxon>
        <taxon>Bacillati</taxon>
        <taxon>Bacillota</taxon>
        <taxon>Clostridia</taxon>
        <taxon>Eubacteriales</taxon>
        <taxon>Oscillospiraceae</taxon>
        <taxon>Flavonifractor</taxon>
    </lineage>
</organism>
<proteinExistence type="predicted"/>
<name>A0A9D2S5A3_9FIRM</name>
<accession>A0A9D2S5A3</accession>
<dbReference type="Proteomes" id="UP000824208">
    <property type="component" value="Unassembled WGS sequence"/>
</dbReference>
<protein>
    <submittedName>
        <fullName evidence="2">Uncharacterized protein</fullName>
    </submittedName>
</protein>